<evidence type="ECO:0000259" key="4">
    <source>
        <dbReference type="PROSITE" id="PS50893"/>
    </source>
</evidence>
<sequence length="226" mass="24424">VNDVNFSLRHDRIHAIIGPNGAGKTTLVNLICGRETPTSGSIIYKGKEISQQSSAKRVQSGIVYTFQVTSIFSNLSCYENVAISVQRSLKALQGKLLMVSESVIEKHVSKSLGRVGLNGKENQTAGTLPYGHQKLLEVAMSLAADPELLILDEPTQGLAQAEIENLIALIRDISKSVNVLLIEHNMGVVFSLAEYVTVMDSGTIMAEGTPSEIENNRGVQDLYLGN</sequence>
<accession>A0A381NQJ3</accession>
<dbReference type="SMART" id="SM00382">
    <property type="entry name" value="AAA"/>
    <property type="match status" value="1"/>
</dbReference>
<dbReference type="GO" id="GO:0016887">
    <property type="term" value="F:ATP hydrolysis activity"/>
    <property type="evidence" value="ECO:0007669"/>
    <property type="project" value="InterPro"/>
</dbReference>
<dbReference type="PANTHER" id="PTHR45772">
    <property type="entry name" value="CONSERVED COMPONENT OF ABC TRANSPORTER FOR NATURAL AMINO ACIDS-RELATED"/>
    <property type="match status" value="1"/>
</dbReference>
<dbReference type="InterPro" id="IPR051120">
    <property type="entry name" value="ABC_AA/LPS_Transport"/>
</dbReference>
<protein>
    <recommendedName>
        <fullName evidence="4">ABC transporter domain-containing protein</fullName>
    </recommendedName>
</protein>
<organism evidence="5">
    <name type="scientific">marine metagenome</name>
    <dbReference type="NCBI Taxonomy" id="408172"/>
    <lineage>
        <taxon>unclassified sequences</taxon>
        <taxon>metagenomes</taxon>
        <taxon>ecological metagenomes</taxon>
    </lineage>
</organism>
<keyword evidence="3" id="KW-0067">ATP-binding</keyword>
<name>A0A381NQJ3_9ZZZZ</name>
<feature type="non-terminal residue" evidence="5">
    <location>
        <position position="1"/>
    </location>
</feature>
<dbReference type="CDD" id="cd03219">
    <property type="entry name" value="ABC_Mj1267_LivG_branched"/>
    <property type="match status" value="1"/>
</dbReference>
<dbReference type="PANTHER" id="PTHR45772:SF3">
    <property type="entry name" value="ABC TRANSPORTER ATP-BINDING PROTEIN"/>
    <property type="match status" value="1"/>
</dbReference>
<evidence type="ECO:0000256" key="3">
    <source>
        <dbReference type="ARBA" id="ARBA00022840"/>
    </source>
</evidence>
<dbReference type="InterPro" id="IPR027417">
    <property type="entry name" value="P-loop_NTPase"/>
</dbReference>
<keyword evidence="2" id="KW-0547">Nucleotide-binding</keyword>
<evidence type="ECO:0000313" key="5">
    <source>
        <dbReference type="EMBL" id="SUZ56862.1"/>
    </source>
</evidence>
<feature type="domain" description="ABC transporter" evidence="4">
    <location>
        <begin position="1"/>
        <end position="226"/>
    </location>
</feature>
<gene>
    <name evidence="5" type="ORF">METZ01_LOCUS9716</name>
</gene>
<dbReference type="EMBL" id="UINC01000528">
    <property type="protein sequence ID" value="SUZ56862.1"/>
    <property type="molecule type" value="Genomic_DNA"/>
</dbReference>
<proteinExistence type="predicted"/>
<evidence type="ECO:0000256" key="1">
    <source>
        <dbReference type="ARBA" id="ARBA00022448"/>
    </source>
</evidence>
<keyword evidence="1" id="KW-0813">Transport</keyword>
<reference evidence="5" key="1">
    <citation type="submission" date="2018-05" db="EMBL/GenBank/DDBJ databases">
        <authorList>
            <person name="Lanie J.A."/>
            <person name="Ng W.-L."/>
            <person name="Kazmierczak K.M."/>
            <person name="Andrzejewski T.M."/>
            <person name="Davidsen T.M."/>
            <person name="Wayne K.J."/>
            <person name="Tettelin H."/>
            <person name="Glass J.I."/>
            <person name="Rusch D."/>
            <person name="Podicherti R."/>
            <person name="Tsui H.-C.T."/>
            <person name="Winkler M.E."/>
        </authorList>
    </citation>
    <scope>NUCLEOTIDE SEQUENCE</scope>
</reference>
<dbReference type="SUPFAM" id="SSF52540">
    <property type="entry name" value="P-loop containing nucleoside triphosphate hydrolases"/>
    <property type="match status" value="1"/>
</dbReference>
<dbReference type="InterPro" id="IPR003439">
    <property type="entry name" value="ABC_transporter-like_ATP-bd"/>
</dbReference>
<dbReference type="GO" id="GO:0005524">
    <property type="term" value="F:ATP binding"/>
    <property type="evidence" value="ECO:0007669"/>
    <property type="project" value="UniProtKB-KW"/>
</dbReference>
<evidence type="ECO:0000256" key="2">
    <source>
        <dbReference type="ARBA" id="ARBA00022741"/>
    </source>
</evidence>
<dbReference type="GO" id="GO:0005886">
    <property type="term" value="C:plasma membrane"/>
    <property type="evidence" value="ECO:0007669"/>
    <property type="project" value="TreeGrafter"/>
</dbReference>
<dbReference type="Gene3D" id="3.40.50.300">
    <property type="entry name" value="P-loop containing nucleotide triphosphate hydrolases"/>
    <property type="match status" value="1"/>
</dbReference>
<dbReference type="InterPro" id="IPR003593">
    <property type="entry name" value="AAA+_ATPase"/>
</dbReference>
<dbReference type="AlphaFoldDB" id="A0A381NQJ3"/>
<dbReference type="Pfam" id="PF00005">
    <property type="entry name" value="ABC_tran"/>
    <property type="match status" value="1"/>
</dbReference>
<dbReference type="PROSITE" id="PS50893">
    <property type="entry name" value="ABC_TRANSPORTER_2"/>
    <property type="match status" value="1"/>
</dbReference>